<name>A0AAV4P2F3_9ARAC</name>
<evidence type="ECO:0000313" key="1">
    <source>
        <dbReference type="EMBL" id="GIX90170.1"/>
    </source>
</evidence>
<dbReference type="Proteomes" id="UP001054837">
    <property type="component" value="Unassembled WGS sequence"/>
</dbReference>
<proteinExistence type="predicted"/>
<accession>A0AAV4P2F3</accession>
<evidence type="ECO:0000313" key="2">
    <source>
        <dbReference type="Proteomes" id="UP001054837"/>
    </source>
</evidence>
<reference evidence="1 2" key="1">
    <citation type="submission" date="2021-06" db="EMBL/GenBank/DDBJ databases">
        <title>Caerostris darwini draft genome.</title>
        <authorList>
            <person name="Kono N."/>
            <person name="Arakawa K."/>
        </authorList>
    </citation>
    <scope>NUCLEOTIDE SEQUENCE [LARGE SCALE GENOMIC DNA]</scope>
</reference>
<organism evidence="1 2">
    <name type="scientific">Caerostris darwini</name>
    <dbReference type="NCBI Taxonomy" id="1538125"/>
    <lineage>
        <taxon>Eukaryota</taxon>
        <taxon>Metazoa</taxon>
        <taxon>Ecdysozoa</taxon>
        <taxon>Arthropoda</taxon>
        <taxon>Chelicerata</taxon>
        <taxon>Arachnida</taxon>
        <taxon>Araneae</taxon>
        <taxon>Araneomorphae</taxon>
        <taxon>Entelegynae</taxon>
        <taxon>Araneoidea</taxon>
        <taxon>Araneidae</taxon>
        <taxon>Caerostris</taxon>
    </lineage>
</organism>
<comment type="caution">
    <text evidence="1">The sequence shown here is derived from an EMBL/GenBank/DDBJ whole genome shotgun (WGS) entry which is preliminary data.</text>
</comment>
<dbReference type="AlphaFoldDB" id="A0AAV4P2F3"/>
<protein>
    <submittedName>
        <fullName evidence="1">Uncharacterized protein</fullName>
    </submittedName>
</protein>
<keyword evidence="2" id="KW-1185">Reference proteome</keyword>
<dbReference type="EMBL" id="BPLQ01002227">
    <property type="protein sequence ID" value="GIX90170.1"/>
    <property type="molecule type" value="Genomic_DNA"/>
</dbReference>
<gene>
    <name evidence="1" type="ORF">CDAR_559231</name>
</gene>
<sequence length="105" mass="11905">MSSPRRKGSKIFSFQCWSLNLEYTTERLTSVSSDPVMGLNPAQSIIPYLRSIMAFLSAANNPSVRVKFQHSTAHSPLWMQEKRPHSDLLLLLLDRCPNRTTGVSR</sequence>